<keyword evidence="2 8" id="KW-0396">Initiation factor</keyword>
<reference evidence="8 9" key="1">
    <citation type="submission" date="2016-05" db="EMBL/GenBank/DDBJ databases">
        <title>Paenibacillus oryzae. sp. nov., isolated from the rice root.</title>
        <authorList>
            <person name="Zhang J."/>
            <person name="Zhang X."/>
        </authorList>
    </citation>
    <scope>NUCLEOTIDE SEQUENCE [LARGE SCALE GENOMIC DNA]</scope>
    <source>
        <strain evidence="8 9">1DrF-4</strain>
    </source>
</reference>
<dbReference type="SUPFAM" id="SSF55200">
    <property type="entry name" value="Translation initiation factor IF3, C-terminal domain"/>
    <property type="match status" value="1"/>
</dbReference>
<dbReference type="GO" id="GO:0003743">
    <property type="term" value="F:translation initiation factor activity"/>
    <property type="evidence" value="ECO:0007669"/>
    <property type="project" value="UniProtKB-UniRule"/>
</dbReference>
<proteinExistence type="inferred from homology"/>
<dbReference type="Gene3D" id="3.30.110.10">
    <property type="entry name" value="Translation initiation factor 3 (IF-3), C-terminal domain"/>
    <property type="match status" value="1"/>
</dbReference>
<evidence type="ECO:0000256" key="1">
    <source>
        <dbReference type="ARBA" id="ARBA00005439"/>
    </source>
</evidence>
<accession>A0A1A5YA70</accession>
<feature type="compositionally biased region" description="Basic and acidic residues" evidence="5">
    <location>
        <begin position="61"/>
        <end position="83"/>
    </location>
</feature>
<evidence type="ECO:0000256" key="2">
    <source>
        <dbReference type="ARBA" id="ARBA00022540"/>
    </source>
</evidence>
<dbReference type="EMBL" id="LYPA01000080">
    <property type="protein sequence ID" value="OBR62526.1"/>
    <property type="molecule type" value="Genomic_DNA"/>
</dbReference>
<protein>
    <recommendedName>
        <fullName evidence="4">Translation initiation factor IF-3</fullName>
    </recommendedName>
</protein>
<keyword evidence="3" id="KW-0648">Protein biosynthesis</keyword>
<gene>
    <name evidence="8" type="ORF">A7K91_01525</name>
</gene>
<feature type="domain" description="Translation initiation factor 3 N-terminal" evidence="7">
    <location>
        <begin position="3"/>
        <end position="71"/>
    </location>
</feature>
<dbReference type="InterPro" id="IPR019814">
    <property type="entry name" value="Translation_initiation_fac_3_N"/>
</dbReference>
<dbReference type="PANTHER" id="PTHR10938">
    <property type="entry name" value="TRANSLATION INITIATION FACTOR IF-3"/>
    <property type="match status" value="1"/>
</dbReference>
<dbReference type="GO" id="GO:0043022">
    <property type="term" value="F:ribosome binding"/>
    <property type="evidence" value="ECO:0007669"/>
    <property type="project" value="TreeGrafter"/>
</dbReference>
<dbReference type="Pfam" id="PF00707">
    <property type="entry name" value="IF3_C"/>
    <property type="match status" value="1"/>
</dbReference>
<organism evidence="8 9">
    <name type="scientific">Paenibacillus oryzae</name>
    <dbReference type="NCBI Taxonomy" id="1844972"/>
    <lineage>
        <taxon>Bacteria</taxon>
        <taxon>Bacillati</taxon>
        <taxon>Bacillota</taxon>
        <taxon>Bacilli</taxon>
        <taxon>Bacillales</taxon>
        <taxon>Paenibacillaceae</taxon>
        <taxon>Paenibacillus</taxon>
    </lineage>
</organism>
<evidence type="ECO:0000313" key="8">
    <source>
        <dbReference type="EMBL" id="OBR62526.1"/>
    </source>
</evidence>
<dbReference type="GO" id="GO:0005737">
    <property type="term" value="C:cytoplasm"/>
    <property type="evidence" value="ECO:0007669"/>
    <property type="project" value="UniProtKB-ARBA"/>
</dbReference>
<name>A0A1A5YA70_9BACL</name>
<dbReference type="Gene3D" id="3.10.20.80">
    <property type="entry name" value="Translation initiation factor 3 (IF-3), N-terminal domain"/>
    <property type="match status" value="1"/>
</dbReference>
<feature type="region of interest" description="Disordered" evidence="5">
    <location>
        <begin position="57"/>
        <end position="83"/>
    </location>
</feature>
<dbReference type="NCBIfam" id="TIGR00168">
    <property type="entry name" value="infC"/>
    <property type="match status" value="1"/>
</dbReference>
<evidence type="ECO:0000256" key="5">
    <source>
        <dbReference type="SAM" id="MobiDB-lite"/>
    </source>
</evidence>
<dbReference type="SUPFAM" id="SSF54364">
    <property type="entry name" value="Translation initiation factor IF3, N-terminal domain"/>
    <property type="match status" value="1"/>
</dbReference>
<dbReference type="InterPro" id="IPR036788">
    <property type="entry name" value="T_IF-3_C_sf"/>
</dbReference>
<dbReference type="InterPro" id="IPR036787">
    <property type="entry name" value="T_IF-3_N_sf"/>
</dbReference>
<evidence type="ECO:0000259" key="6">
    <source>
        <dbReference type="Pfam" id="PF00707"/>
    </source>
</evidence>
<comment type="similarity">
    <text evidence="1">Belongs to the IF-3 family.</text>
</comment>
<dbReference type="InterPro" id="IPR001288">
    <property type="entry name" value="Translation_initiation_fac_3"/>
</dbReference>
<dbReference type="STRING" id="1844972.A7K91_01525"/>
<feature type="domain" description="Translation initiation factor 3 C-terminal" evidence="6">
    <location>
        <begin position="80"/>
        <end position="159"/>
    </location>
</feature>
<dbReference type="PANTHER" id="PTHR10938:SF0">
    <property type="entry name" value="TRANSLATION INITIATION FACTOR IF-3, MITOCHONDRIAL"/>
    <property type="match status" value="1"/>
</dbReference>
<dbReference type="OrthoDB" id="2899239at2"/>
<dbReference type="AlphaFoldDB" id="A0A1A5YA70"/>
<evidence type="ECO:0000256" key="4">
    <source>
        <dbReference type="NCBIfam" id="TIGR00168"/>
    </source>
</evidence>
<evidence type="ECO:0000256" key="3">
    <source>
        <dbReference type="ARBA" id="ARBA00022917"/>
    </source>
</evidence>
<keyword evidence="9" id="KW-1185">Reference proteome</keyword>
<dbReference type="GO" id="GO:0032790">
    <property type="term" value="P:ribosome disassembly"/>
    <property type="evidence" value="ECO:0007669"/>
    <property type="project" value="TreeGrafter"/>
</dbReference>
<sequence>MVMNEQIKASEVVLKGLDGENLGVVEREEALRLARELGADLVCDNLMSSPPPCRLVAKGNARREREKQQQEERKAQGGGKLKEIRLTPAIEDHDYDTKLRSAEKLLKDGNRVLLSVQAKGKEGAKAKELLERMLADLAGTGRKTTGIQVSGKGAAVEVAPL</sequence>
<evidence type="ECO:0000259" key="7">
    <source>
        <dbReference type="Pfam" id="PF05198"/>
    </source>
</evidence>
<dbReference type="Pfam" id="PF05198">
    <property type="entry name" value="IF3_N"/>
    <property type="match status" value="1"/>
</dbReference>
<evidence type="ECO:0000313" key="9">
    <source>
        <dbReference type="Proteomes" id="UP000092024"/>
    </source>
</evidence>
<dbReference type="InterPro" id="IPR019815">
    <property type="entry name" value="Translation_initiation_fac_3_C"/>
</dbReference>
<dbReference type="Proteomes" id="UP000092024">
    <property type="component" value="Unassembled WGS sequence"/>
</dbReference>
<comment type="caution">
    <text evidence="8">The sequence shown here is derived from an EMBL/GenBank/DDBJ whole genome shotgun (WGS) entry which is preliminary data.</text>
</comment>